<gene>
    <name evidence="2" type="ORF">HF964_07415</name>
</gene>
<keyword evidence="1" id="KW-0732">Signal</keyword>
<reference evidence="2 3" key="1">
    <citation type="submission" date="2020-04" db="EMBL/GenBank/DDBJ databases">
        <title>MicrobeNet Type strains.</title>
        <authorList>
            <person name="Nicholson A.C."/>
        </authorList>
    </citation>
    <scope>NUCLEOTIDE SEQUENCE [LARGE SCALE GENOMIC DNA]</scope>
    <source>
        <strain evidence="2 3">CCUG 61472</strain>
    </source>
</reference>
<organism evidence="2 3">
    <name type="scientific">Periweissella fabalis</name>
    <dbReference type="NCBI Taxonomy" id="1070421"/>
    <lineage>
        <taxon>Bacteria</taxon>
        <taxon>Bacillati</taxon>
        <taxon>Bacillota</taxon>
        <taxon>Bacilli</taxon>
        <taxon>Lactobacillales</taxon>
        <taxon>Lactobacillaceae</taxon>
        <taxon>Periweissella</taxon>
    </lineage>
</organism>
<dbReference type="Proteomes" id="UP000549765">
    <property type="component" value="Unassembled WGS sequence"/>
</dbReference>
<evidence type="ECO:0000313" key="3">
    <source>
        <dbReference type="Proteomes" id="UP000549765"/>
    </source>
</evidence>
<protein>
    <recommendedName>
        <fullName evidence="4">Lipoprotein</fullName>
    </recommendedName>
</protein>
<dbReference type="RefSeq" id="WP_168722413.1">
    <property type="nucleotide sequence ID" value="NZ_JAAXPN010000008.1"/>
</dbReference>
<dbReference type="PROSITE" id="PS51257">
    <property type="entry name" value="PROKAR_LIPOPROTEIN"/>
    <property type="match status" value="1"/>
</dbReference>
<name>A0A7X6S3H8_9LACO</name>
<evidence type="ECO:0000313" key="2">
    <source>
        <dbReference type="EMBL" id="NKZ24618.1"/>
    </source>
</evidence>
<comment type="caution">
    <text evidence="2">The sequence shown here is derived from an EMBL/GenBank/DDBJ whole genome shotgun (WGS) entry which is preliminary data.</text>
</comment>
<accession>A0A7X6S3H8</accession>
<evidence type="ECO:0000256" key="1">
    <source>
        <dbReference type="SAM" id="SignalP"/>
    </source>
</evidence>
<sequence length="170" mass="18726">MKKLWLLGCVILLGVTLAACGQKNYAGVQLDSNKYEQLMTGRNNIDRLLKRLHAFNYKKASSAEKVYEAVDAVMNDNSKGLSTADKEKLDVQLDNATHGIKGIIQAASKNKYAIDPSVASQFHDNFTVITNLTAKAVTNSDVQAQKVSTQLSKNLNIEKRLYSIGAQHQK</sequence>
<proteinExistence type="predicted"/>
<dbReference type="EMBL" id="JAAXPN010000008">
    <property type="protein sequence ID" value="NKZ24618.1"/>
    <property type="molecule type" value="Genomic_DNA"/>
</dbReference>
<dbReference type="AlphaFoldDB" id="A0A7X6S3H8"/>
<feature type="chain" id="PRO_5038453582" description="Lipoprotein" evidence="1">
    <location>
        <begin position="19"/>
        <end position="170"/>
    </location>
</feature>
<feature type="signal peptide" evidence="1">
    <location>
        <begin position="1"/>
        <end position="18"/>
    </location>
</feature>
<evidence type="ECO:0008006" key="4">
    <source>
        <dbReference type="Google" id="ProtNLM"/>
    </source>
</evidence>
<keyword evidence="3" id="KW-1185">Reference proteome</keyword>